<dbReference type="InterPro" id="IPR010667">
    <property type="entry name" value="Phage_T4_Gp19"/>
</dbReference>
<organism evidence="1 2">
    <name type="scientific">Streptomyces fuscichromogenes</name>
    <dbReference type="NCBI Taxonomy" id="1324013"/>
    <lineage>
        <taxon>Bacteria</taxon>
        <taxon>Bacillati</taxon>
        <taxon>Actinomycetota</taxon>
        <taxon>Actinomycetes</taxon>
        <taxon>Kitasatosporales</taxon>
        <taxon>Streptomycetaceae</taxon>
        <taxon>Streptomyces</taxon>
    </lineage>
</organism>
<gene>
    <name evidence="1" type="ORF">GCM10011578_063690</name>
</gene>
<name>A0A917XJ76_9ACTN</name>
<evidence type="ECO:0000313" key="2">
    <source>
        <dbReference type="Proteomes" id="UP000653411"/>
    </source>
</evidence>
<dbReference type="AlphaFoldDB" id="A0A917XJ76"/>
<sequence>MAIASGNPTVMSASTFVIQVDGIKVATFSELSGINTEVESVEYISSGPEGILHTKQYGKTKPPTVTLKRGLDPETYMWLWHQAVLQGDPLARKTCSLQLFAASSSPKSGQPIITYLLENAWPSKLEIGGMKAGATEIVTETVVLHCDQILMQPAG</sequence>
<dbReference type="EMBL" id="BMML01000016">
    <property type="protein sequence ID" value="GGN27980.1"/>
    <property type="molecule type" value="Genomic_DNA"/>
</dbReference>
<reference evidence="1" key="1">
    <citation type="journal article" date="2014" name="Int. J. Syst. Evol. Microbiol.">
        <title>Complete genome sequence of Corynebacterium casei LMG S-19264T (=DSM 44701T), isolated from a smear-ripened cheese.</title>
        <authorList>
            <consortium name="US DOE Joint Genome Institute (JGI-PGF)"/>
            <person name="Walter F."/>
            <person name="Albersmeier A."/>
            <person name="Kalinowski J."/>
            <person name="Ruckert C."/>
        </authorList>
    </citation>
    <scope>NUCLEOTIDE SEQUENCE</scope>
    <source>
        <strain evidence="1">CGMCC 4.7110</strain>
    </source>
</reference>
<keyword evidence="2" id="KW-1185">Reference proteome</keyword>
<dbReference type="Proteomes" id="UP000653411">
    <property type="component" value="Unassembled WGS sequence"/>
</dbReference>
<reference evidence="1" key="2">
    <citation type="submission" date="2020-09" db="EMBL/GenBank/DDBJ databases">
        <authorList>
            <person name="Sun Q."/>
            <person name="Zhou Y."/>
        </authorList>
    </citation>
    <scope>NUCLEOTIDE SEQUENCE</scope>
    <source>
        <strain evidence="1">CGMCC 4.7110</strain>
    </source>
</reference>
<dbReference type="PANTHER" id="PTHR38009">
    <property type="entry name" value="CONSERVED HYPOTHETICAL PHAGE TAIL PROTEIN"/>
    <property type="match status" value="1"/>
</dbReference>
<dbReference type="GO" id="GO:0005198">
    <property type="term" value="F:structural molecule activity"/>
    <property type="evidence" value="ECO:0007669"/>
    <property type="project" value="InterPro"/>
</dbReference>
<accession>A0A917XJ76</accession>
<dbReference type="InterPro" id="IPR011747">
    <property type="entry name" value="CHP02241"/>
</dbReference>
<dbReference type="RefSeq" id="WP_189266301.1">
    <property type="nucleotide sequence ID" value="NZ_BMML01000016.1"/>
</dbReference>
<proteinExistence type="predicted"/>
<dbReference type="PANTHER" id="PTHR38009:SF1">
    <property type="entry name" value="CONSERVED HYPOTHETICAL PHAGE TAIL PROTEIN"/>
    <property type="match status" value="1"/>
</dbReference>
<protein>
    <submittedName>
        <fullName evidence="1">Phage tail protein</fullName>
    </submittedName>
</protein>
<evidence type="ECO:0000313" key="1">
    <source>
        <dbReference type="EMBL" id="GGN27980.1"/>
    </source>
</evidence>
<comment type="caution">
    <text evidence="1">The sequence shown here is derived from an EMBL/GenBank/DDBJ whole genome shotgun (WGS) entry which is preliminary data.</text>
</comment>
<dbReference type="Pfam" id="PF06841">
    <property type="entry name" value="Phage_T4_gp19"/>
    <property type="match status" value="1"/>
</dbReference>
<dbReference type="NCBIfam" id="TIGR02241">
    <property type="entry name" value="conserved hypothetical phage tail region protein"/>
    <property type="match status" value="1"/>
</dbReference>